<dbReference type="Pfam" id="PF17773">
    <property type="entry name" value="UPF0176_N"/>
    <property type="match status" value="1"/>
</dbReference>
<dbReference type="Pfam" id="PF12368">
    <property type="entry name" value="Rhodanese_C"/>
    <property type="match status" value="1"/>
</dbReference>
<feature type="compositionally biased region" description="Basic and acidic residues" evidence="1">
    <location>
        <begin position="214"/>
        <end position="226"/>
    </location>
</feature>
<protein>
    <recommendedName>
        <fullName evidence="2">Rhodanese domain-containing protein</fullName>
    </recommendedName>
</protein>
<evidence type="ECO:0000256" key="1">
    <source>
        <dbReference type="SAM" id="MobiDB-lite"/>
    </source>
</evidence>
<feature type="compositionally biased region" description="Low complexity" evidence="1">
    <location>
        <begin position="59"/>
        <end position="80"/>
    </location>
</feature>
<feature type="region of interest" description="Disordered" evidence="1">
    <location>
        <begin position="660"/>
        <end position="681"/>
    </location>
</feature>
<feature type="region of interest" description="Disordered" evidence="1">
    <location>
        <begin position="446"/>
        <end position="466"/>
    </location>
</feature>
<organism evidence="3">
    <name type="scientific">Chaetoceros debilis</name>
    <dbReference type="NCBI Taxonomy" id="122233"/>
    <lineage>
        <taxon>Eukaryota</taxon>
        <taxon>Sar</taxon>
        <taxon>Stramenopiles</taxon>
        <taxon>Ochrophyta</taxon>
        <taxon>Bacillariophyta</taxon>
        <taxon>Coscinodiscophyceae</taxon>
        <taxon>Chaetocerotophycidae</taxon>
        <taxon>Chaetocerotales</taxon>
        <taxon>Chaetocerotaceae</taxon>
        <taxon>Chaetoceros</taxon>
    </lineage>
</organism>
<feature type="compositionally biased region" description="Basic residues" evidence="1">
    <location>
        <begin position="33"/>
        <end position="55"/>
    </location>
</feature>
<dbReference type="Gene3D" id="3.30.70.100">
    <property type="match status" value="1"/>
</dbReference>
<feature type="region of interest" description="Disordered" evidence="1">
    <location>
        <begin position="116"/>
        <end position="235"/>
    </location>
</feature>
<name>A0A7S3QDX3_9STRA</name>
<gene>
    <name evidence="3" type="ORF">CDEB00056_LOCUS19337</name>
</gene>
<dbReference type="InterPro" id="IPR036873">
    <property type="entry name" value="Rhodanese-like_dom_sf"/>
</dbReference>
<feature type="compositionally biased region" description="Low complexity" evidence="1">
    <location>
        <begin position="669"/>
        <end position="681"/>
    </location>
</feature>
<proteinExistence type="predicted"/>
<feature type="compositionally biased region" description="Basic residues" evidence="1">
    <location>
        <begin position="122"/>
        <end position="131"/>
    </location>
</feature>
<feature type="domain" description="Rhodanese" evidence="2">
    <location>
        <begin position="422"/>
        <end position="545"/>
    </location>
</feature>
<feature type="region of interest" description="Disordered" evidence="1">
    <location>
        <begin position="565"/>
        <end position="586"/>
    </location>
</feature>
<sequence length="737" mass="80837">MAEIGDLSQEIIGKTVDDGGVDDADSVAAGGTGRKRRISKKERKAQKRQKIKNANKQKSISTSAIATVTVSPVAPVSPIAKTSTDYNPEEDQSTENHPGKTAIASSAIETPILIDSVQVSQKKQKVKKATKNKIGTAISDVEKTTNPVDTTQEYKSRNKSGGSGENKNATGKSKSEAIPSGTPSVKVPSDAELLKNYKAIPVPDKPSKDISTNKGDRNINNDDHEGGGGASSSSGKTLGKWFPSAQLVKCSVNYTNTGNLLTSGDFRKEDIDEDKIKKGDPKSSLVLFYQYTEKKQKWTPTQVKLLMTYLTIIAKKRNIGGRIRVAQEGVNSTLSAIDMPTKDGLTAMETLRHVIQDLKNFDPVFNSTDFKFIDDLSPDRHFKELKVIPVQELVFYGIREEDAACQEGGVHLDATQYHEMLKKENAVVIDVRNHYEAVIGRFDGQDASDKGKGTDKGKKSDEKKSGAEYLDPKMRKSTDFTQWLAKDETKQKLKDKTVLMYCTGGIRCERASAYLKREMGSEVEGVFQLQGGIERYLKAFPDGGFWRGKNFVFDKREAVSANDVNGDGGVIKNKKKSKKKQGADDDDNLPAKCCVCEQKWDRYVGKKKCWTCGVPVLMCEQCMSLKPDKTPGMELKVRCPLCVEENVTVPASEVEFTENGVKNKDSKSGSKAKNNAGKGKAAGSVLKWGGGFGHVAKNKMARKMKARICNFGNDCHRKDCLFVHPGRKGGNNAKKIK</sequence>
<dbReference type="Pfam" id="PF00581">
    <property type="entry name" value="Rhodanese"/>
    <property type="match status" value="1"/>
</dbReference>
<feature type="region of interest" description="Disordered" evidence="1">
    <location>
        <begin position="1"/>
        <end position="104"/>
    </location>
</feature>
<dbReference type="PROSITE" id="PS50206">
    <property type="entry name" value="RHODANESE_3"/>
    <property type="match status" value="1"/>
</dbReference>
<dbReference type="AlphaFoldDB" id="A0A7S3QDX3"/>
<dbReference type="InterPro" id="IPR022111">
    <property type="entry name" value="Rhodanese_C"/>
</dbReference>
<dbReference type="PANTHER" id="PTHR43268:SF7">
    <property type="entry name" value="RHODANESE DOMAIN-CONTAINING PROTEIN"/>
    <property type="match status" value="1"/>
</dbReference>
<dbReference type="InterPro" id="IPR040503">
    <property type="entry name" value="TRHO_N"/>
</dbReference>
<evidence type="ECO:0000313" key="3">
    <source>
        <dbReference type="EMBL" id="CAE0474484.1"/>
    </source>
</evidence>
<dbReference type="InterPro" id="IPR020936">
    <property type="entry name" value="TrhO"/>
</dbReference>
<feature type="compositionally biased region" description="Polar residues" evidence="1">
    <location>
        <begin position="144"/>
        <end position="153"/>
    </location>
</feature>
<dbReference type="SMART" id="SM00450">
    <property type="entry name" value="RHOD"/>
    <property type="match status" value="1"/>
</dbReference>
<dbReference type="EMBL" id="HBIO01025189">
    <property type="protein sequence ID" value="CAE0474484.1"/>
    <property type="molecule type" value="Transcribed_RNA"/>
</dbReference>
<accession>A0A7S3QDX3</accession>
<dbReference type="InterPro" id="IPR001763">
    <property type="entry name" value="Rhodanese-like_dom"/>
</dbReference>
<reference evidence="3" key="1">
    <citation type="submission" date="2021-01" db="EMBL/GenBank/DDBJ databases">
        <authorList>
            <person name="Corre E."/>
            <person name="Pelletier E."/>
            <person name="Niang G."/>
            <person name="Scheremetjew M."/>
            <person name="Finn R."/>
            <person name="Kale V."/>
            <person name="Holt S."/>
            <person name="Cochrane G."/>
            <person name="Meng A."/>
            <person name="Brown T."/>
            <person name="Cohen L."/>
        </authorList>
    </citation>
    <scope>NUCLEOTIDE SEQUENCE</scope>
    <source>
        <strain evidence="3">MM31A-1</strain>
    </source>
</reference>
<dbReference type="PANTHER" id="PTHR43268">
    <property type="entry name" value="THIOSULFATE SULFURTRANSFERASE/RHODANESE-LIKE DOMAIN-CONTAINING PROTEIN 2"/>
    <property type="match status" value="1"/>
</dbReference>
<dbReference type="SUPFAM" id="SSF52821">
    <property type="entry name" value="Rhodanese/Cell cycle control phosphatase"/>
    <property type="match status" value="1"/>
</dbReference>
<evidence type="ECO:0000259" key="2">
    <source>
        <dbReference type="PROSITE" id="PS50206"/>
    </source>
</evidence>
<dbReference type="Gene3D" id="3.40.250.10">
    <property type="entry name" value="Rhodanese-like domain"/>
    <property type="match status" value="1"/>
</dbReference>